<dbReference type="Pfam" id="PF06580">
    <property type="entry name" value="His_kinase"/>
    <property type="match status" value="1"/>
</dbReference>
<dbReference type="InterPro" id="IPR050640">
    <property type="entry name" value="Bact_2-comp_sensor_kinase"/>
</dbReference>
<feature type="domain" description="Signal transduction histidine kinase internal region" evidence="2">
    <location>
        <begin position="164"/>
        <end position="242"/>
    </location>
</feature>
<dbReference type="RefSeq" id="WP_091650000.1">
    <property type="nucleotide sequence ID" value="NZ_FOVW01000002.1"/>
</dbReference>
<feature type="transmembrane region" description="Helical" evidence="1">
    <location>
        <begin position="116"/>
        <end position="140"/>
    </location>
</feature>
<evidence type="ECO:0000256" key="1">
    <source>
        <dbReference type="SAM" id="Phobius"/>
    </source>
</evidence>
<keyword evidence="3" id="KW-0808">Transferase</keyword>
<feature type="transmembrane region" description="Helical" evidence="1">
    <location>
        <begin position="44"/>
        <end position="62"/>
    </location>
</feature>
<accession>A0A1I5C163</accession>
<keyword evidence="3" id="KW-0418">Kinase</keyword>
<dbReference type="SUPFAM" id="SSF55874">
    <property type="entry name" value="ATPase domain of HSP90 chaperone/DNA topoisomerase II/histidine kinase"/>
    <property type="match status" value="1"/>
</dbReference>
<feature type="transmembrane region" description="Helical" evidence="1">
    <location>
        <begin position="12"/>
        <end position="38"/>
    </location>
</feature>
<keyword evidence="1" id="KW-0472">Membrane</keyword>
<feature type="transmembrane region" description="Helical" evidence="1">
    <location>
        <begin position="83"/>
        <end position="104"/>
    </location>
</feature>
<protein>
    <submittedName>
        <fullName evidence="3">Histidine kinase</fullName>
    </submittedName>
</protein>
<keyword evidence="4" id="KW-1185">Reference proteome</keyword>
<dbReference type="AlphaFoldDB" id="A0A1I5C163"/>
<evidence type="ECO:0000259" key="2">
    <source>
        <dbReference type="Pfam" id="PF06580"/>
    </source>
</evidence>
<dbReference type="EMBL" id="FOVW01000002">
    <property type="protein sequence ID" value="SFN80657.1"/>
    <property type="molecule type" value="Genomic_DNA"/>
</dbReference>
<sequence length="350" mass="40451">MGFQGKISEKHLYWVLQVLGWSSIVFIETINYTFFIVGEFNWEYVMQFLIMSFLGLTVSHFYKTYFIPKSQFQKKLSRIWVKGLVDVFGITFIMTALLYLPLIMSFEFEGLNSQFIISYFGQLMNLGRYVMGWVIIYYLFHIMKHTQEVTEQKLLLENLAKTSELELLKNQLNPHFLFNSLNSIKALVLIDQEKARDAIIKLSELLRFSLNYEKAPLIALNDEMKEVEKYLLLEQIRFGKRLDVHIQLEEETLELKVPPAMVLTLAENAIKHGITKLPDGGSIHVSSKKRGKNLIVEVTNSGQLNDTFNLGIGLQNVQKRLESLFGENSKFMLDSNSSNEVRATINLPIN</sequence>
<organism evidence="3 4">
    <name type="scientific">Algoriphagus ornithinivorans</name>
    <dbReference type="NCBI Taxonomy" id="226506"/>
    <lineage>
        <taxon>Bacteria</taxon>
        <taxon>Pseudomonadati</taxon>
        <taxon>Bacteroidota</taxon>
        <taxon>Cytophagia</taxon>
        <taxon>Cytophagales</taxon>
        <taxon>Cyclobacteriaceae</taxon>
        <taxon>Algoriphagus</taxon>
    </lineage>
</organism>
<dbReference type="GO" id="GO:0016020">
    <property type="term" value="C:membrane"/>
    <property type="evidence" value="ECO:0007669"/>
    <property type="project" value="InterPro"/>
</dbReference>
<gene>
    <name evidence="3" type="ORF">SAMN04488519_102115</name>
</gene>
<name>A0A1I5C163_9BACT</name>
<evidence type="ECO:0000313" key="3">
    <source>
        <dbReference type="EMBL" id="SFN80657.1"/>
    </source>
</evidence>
<dbReference type="STRING" id="226506.SAMN04488519_102115"/>
<dbReference type="Proteomes" id="UP000199564">
    <property type="component" value="Unassembled WGS sequence"/>
</dbReference>
<evidence type="ECO:0000313" key="4">
    <source>
        <dbReference type="Proteomes" id="UP000199564"/>
    </source>
</evidence>
<dbReference type="PANTHER" id="PTHR34220:SF7">
    <property type="entry name" value="SENSOR HISTIDINE KINASE YPDA"/>
    <property type="match status" value="1"/>
</dbReference>
<keyword evidence="1" id="KW-0812">Transmembrane</keyword>
<keyword evidence="1" id="KW-1133">Transmembrane helix</keyword>
<reference evidence="4" key="1">
    <citation type="submission" date="2016-10" db="EMBL/GenBank/DDBJ databases">
        <authorList>
            <person name="Varghese N."/>
            <person name="Submissions S."/>
        </authorList>
    </citation>
    <scope>NUCLEOTIDE SEQUENCE [LARGE SCALE GENOMIC DNA]</scope>
    <source>
        <strain evidence="4">DSM 15282</strain>
    </source>
</reference>
<dbReference type="InterPro" id="IPR010559">
    <property type="entry name" value="Sig_transdc_His_kin_internal"/>
</dbReference>
<dbReference type="GO" id="GO:0000155">
    <property type="term" value="F:phosphorelay sensor kinase activity"/>
    <property type="evidence" value="ECO:0007669"/>
    <property type="project" value="InterPro"/>
</dbReference>
<dbReference type="PANTHER" id="PTHR34220">
    <property type="entry name" value="SENSOR HISTIDINE KINASE YPDA"/>
    <property type="match status" value="1"/>
</dbReference>
<dbReference type="InterPro" id="IPR036890">
    <property type="entry name" value="HATPase_C_sf"/>
</dbReference>
<proteinExistence type="predicted"/>
<dbReference type="Gene3D" id="3.30.565.10">
    <property type="entry name" value="Histidine kinase-like ATPase, C-terminal domain"/>
    <property type="match status" value="1"/>
</dbReference>